<dbReference type="Proteomes" id="UP001303046">
    <property type="component" value="Unassembled WGS sequence"/>
</dbReference>
<evidence type="ECO:0000256" key="1">
    <source>
        <dbReference type="SAM" id="MobiDB-lite"/>
    </source>
</evidence>
<feature type="region of interest" description="Disordered" evidence="1">
    <location>
        <begin position="187"/>
        <end position="228"/>
    </location>
</feature>
<proteinExistence type="predicted"/>
<organism evidence="3 4">
    <name type="scientific">Necator americanus</name>
    <name type="common">Human hookworm</name>
    <dbReference type="NCBI Taxonomy" id="51031"/>
    <lineage>
        <taxon>Eukaryota</taxon>
        <taxon>Metazoa</taxon>
        <taxon>Ecdysozoa</taxon>
        <taxon>Nematoda</taxon>
        <taxon>Chromadorea</taxon>
        <taxon>Rhabditida</taxon>
        <taxon>Rhabditina</taxon>
        <taxon>Rhabditomorpha</taxon>
        <taxon>Strongyloidea</taxon>
        <taxon>Ancylostomatidae</taxon>
        <taxon>Bunostominae</taxon>
        <taxon>Necator</taxon>
    </lineage>
</organism>
<keyword evidence="2" id="KW-0472">Membrane</keyword>
<keyword evidence="2" id="KW-1133">Transmembrane helix</keyword>
<sequence>MCGISSTRFVPSPLLSKMFSTFMSDVDEPIYLLLIMWLAHLCFAFDIYSAGSRRRDIVRKSELRICHTLTVFHDADLLSQHIAIHRAPVYKPKSAAPRARAFKRFSTGVRRSPNSSKSASVVHSPRIPHPLVGPAIPLPSMLPMSFPTVTFPPMMSFPTLPTFATIAMPTLPTMTMPPSFQRLMGITTTPSPKRSGGSKRVESKEEDVEEEGLVKKLQESSERRSVRALSPISSRLPKFVNRRKISVVSPEQNADWIVPF</sequence>
<gene>
    <name evidence="3" type="primary">Necator_chrII.g6839</name>
    <name evidence="3" type="ORF">RB195_019046</name>
</gene>
<name>A0ABR1CDF7_NECAM</name>
<evidence type="ECO:0000313" key="3">
    <source>
        <dbReference type="EMBL" id="KAK6736135.1"/>
    </source>
</evidence>
<evidence type="ECO:0000313" key="4">
    <source>
        <dbReference type="Proteomes" id="UP001303046"/>
    </source>
</evidence>
<reference evidence="3 4" key="1">
    <citation type="submission" date="2023-08" db="EMBL/GenBank/DDBJ databases">
        <title>A Necator americanus chromosomal reference genome.</title>
        <authorList>
            <person name="Ilik V."/>
            <person name="Petrzelkova K.J."/>
            <person name="Pardy F."/>
            <person name="Fuh T."/>
            <person name="Niatou-Singa F.S."/>
            <person name="Gouil Q."/>
            <person name="Baker L."/>
            <person name="Ritchie M.E."/>
            <person name="Jex A.R."/>
            <person name="Gazzola D."/>
            <person name="Li H."/>
            <person name="Toshio Fujiwara R."/>
            <person name="Zhan B."/>
            <person name="Aroian R.V."/>
            <person name="Pafco B."/>
            <person name="Schwarz E.M."/>
        </authorList>
    </citation>
    <scope>NUCLEOTIDE SEQUENCE [LARGE SCALE GENOMIC DNA]</scope>
    <source>
        <strain evidence="3 4">Aroian</strain>
        <tissue evidence="3">Whole animal</tissue>
    </source>
</reference>
<keyword evidence="2" id="KW-0812">Transmembrane</keyword>
<dbReference type="EMBL" id="JAVFWL010000002">
    <property type="protein sequence ID" value="KAK6736135.1"/>
    <property type="molecule type" value="Genomic_DNA"/>
</dbReference>
<keyword evidence="4" id="KW-1185">Reference proteome</keyword>
<feature type="compositionally biased region" description="Basic and acidic residues" evidence="1">
    <location>
        <begin position="212"/>
        <end position="225"/>
    </location>
</feature>
<comment type="caution">
    <text evidence="3">The sequence shown here is derived from an EMBL/GenBank/DDBJ whole genome shotgun (WGS) entry which is preliminary data.</text>
</comment>
<evidence type="ECO:0000256" key="2">
    <source>
        <dbReference type="SAM" id="Phobius"/>
    </source>
</evidence>
<protein>
    <submittedName>
        <fullName evidence="3">Uncharacterized protein</fullName>
    </submittedName>
</protein>
<feature type="transmembrane region" description="Helical" evidence="2">
    <location>
        <begin position="30"/>
        <end position="51"/>
    </location>
</feature>
<accession>A0ABR1CDF7</accession>